<evidence type="ECO:0000256" key="6">
    <source>
        <dbReference type="SAM" id="MobiDB-lite"/>
    </source>
</evidence>
<keyword evidence="5" id="KW-0493">Microtubule</keyword>
<protein>
    <recommendedName>
        <fullName evidence="5">Kinesin-like protein</fullName>
    </recommendedName>
</protein>
<dbReference type="EMBL" id="CAKMRJ010004445">
    <property type="protein sequence ID" value="CAH1437078.1"/>
    <property type="molecule type" value="Genomic_DNA"/>
</dbReference>
<dbReference type="FunFam" id="3.40.850.10:FF:000041">
    <property type="entry name" value="Kinesin-like calmodulin-binding protein"/>
    <property type="match status" value="1"/>
</dbReference>
<dbReference type="PRINTS" id="PR00380">
    <property type="entry name" value="KINESINHEAVY"/>
</dbReference>
<dbReference type="InterPro" id="IPR027640">
    <property type="entry name" value="Kinesin-like_fam"/>
</dbReference>
<dbReference type="SUPFAM" id="SSF52540">
    <property type="entry name" value="P-loop containing nucleoside triphosphate hydrolases"/>
    <property type="match status" value="1"/>
</dbReference>
<dbReference type="GO" id="GO:0005524">
    <property type="term" value="F:ATP binding"/>
    <property type="evidence" value="ECO:0007669"/>
    <property type="project" value="UniProtKB-UniRule"/>
</dbReference>
<dbReference type="PANTHER" id="PTHR47972:SF16">
    <property type="entry name" value="KINESIN-LIKE PROTEIN"/>
    <property type="match status" value="1"/>
</dbReference>
<dbReference type="SUPFAM" id="SSF56821">
    <property type="entry name" value="Prismane protein-like"/>
    <property type="match status" value="1"/>
</dbReference>
<evidence type="ECO:0000259" key="7">
    <source>
        <dbReference type="PROSITE" id="PS50067"/>
    </source>
</evidence>
<dbReference type="GO" id="GO:0005874">
    <property type="term" value="C:microtubule"/>
    <property type="evidence" value="ECO:0007669"/>
    <property type="project" value="UniProtKB-KW"/>
</dbReference>
<evidence type="ECO:0000313" key="8">
    <source>
        <dbReference type="EMBL" id="CAH1437078.1"/>
    </source>
</evidence>
<dbReference type="GO" id="GO:0008017">
    <property type="term" value="F:microtubule binding"/>
    <property type="evidence" value="ECO:0007669"/>
    <property type="project" value="InterPro"/>
</dbReference>
<dbReference type="Gene3D" id="3.40.850.10">
    <property type="entry name" value="Kinesin motor domain"/>
    <property type="match status" value="1"/>
</dbReference>
<dbReference type="Gene3D" id="6.10.250.760">
    <property type="match status" value="1"/>
</dbReference>
<organism evidence="8 9">
    <name type="scientific">Lactuca virosa</name>
    <dbReference type="NCBI Taxonomy" id="75947"/>
    <lineage>
        <taxon>Eukaryota</taxon>
        <taxon>Viridiplantae</taxon>
        <taxon>Streptophyta</taxon>
        <taxon>Embryophyta</taxon>
        <taxon>Tracheophyta</taxon>
        <taxon>Spermatophyta</taxon>
        <taxon>Magnoliopsida</taxon>
        <taxon>eudicotyledons</taxon>
        <taxon>Gunneridae</taxon>
        <taxon>Pentapetalae</taxon>
        <taxon>asterids</taxon>
        <taxon>campanulids</taxon>
        <taxon>Asterales</taxon>
        <taxon>Asteraceae</taxon>
        <taxon>Cichorioideae</taxon>
        <taxon>Cichorieae</taxon>
        <taxon>Lactucinae</taxon>
        <taxon>Lactuca</taxon>
    </lineage>
</organism>
<comment type="caution">
    <text evidence="8">The sequence shown here is derived from an EMBL/GenBank/DDBJ whole genome shotgun (WGS) entry which is preliminary data.</text>
</comment>
<evidence type="ECO:0000256" key="4">
    <source>
        <dbReference type="PROSITE-ProRule" id="PRU00283"/>
    </source>
</evidence>
<feature type="domain" description="Kinesin motor" evidence="7">
    <location>
        <begin position="63"/>
        <end position="384"/>
    </location>
</feature>
<keyword evidence="9" id="KW-1185">Reference proteome</keyword>
<sequence length="439" mass="49840">MHINLKELEDLREMKEDIDRKNEQTAAILKMQATQLAEYQALYKEELVLRKRYFNIIEDMKGKIRVYCRLRPLTPKEMNDKEKDVLTSVDEFTVQHLGRDEKIKQHCYDRVFDGNATQEDVFNDTRYLVQSAVDGYNVCIFAYGQTGSGKTFTIYGSENNPGLTPLATSELFKILKKDRNKFNFSLKAYMLELYQDTLVDLLIPKQAKRAKLEIKKDSKGMVTVENATVIPISTYEDLKNIIQRGTDQRHTTETLMNEASSRSHLILSIIIESTNLQTQSIARGKLSFVDLAGSERVKKSGSAGNQLKEAQSINKSLSALGDVISALSSGNQHIPYRNHKLTMLMSDSLGGNAKTLMFVNISPAESNLDETYNSLTYASRVRSIVNDPSKNVSSKEVARLKKLLAYWKEQAGKRGDDEELVEIQDERTPKEKGDNRHSM</sequence>
<evidence type="ECO:0000256" key="1">
    <source>
        <dbReference type="ARBA" id="ARBA00022741"/>
    </source>
</evidence>
<keyword evidence="2 4" id="KW-0067">ATP-binding</keyword>
<dbReference type="GO" id="GO:0007018">
    <property type="term" value="P:microtubule-based movement"/>
    <property type="evidence" value="ECO:0007669"/>
    <property type="project" value="InterPro"/>
</dbReference>
<dbReference type="Proteomes" id="UP001157418">
    <property type="component" value="Unassembled WGS sequence"/>
</dbReference>
<reference evidence="8 9" key="1">
    <citation type="submission" date="2022-01" db="EMBL/GenBank/DDBJ databases">
        <authorList>
            <person name="Xiong W."/>
            <person name="Schranz E."/>
        </authorList>
    </citation>
    <scope>NUCLEOTIDE SEQUENCE [LARGE SCALE GENOMIC DNA]</scope>
</reference>
<dbReference type="CDD" id="cd01366">
    <property type="entry name" value="KISc_C_terminal"/>
    <property type="match status" value="1"/>
</dbReference>
<proteinExistence type="inferred from homology"/>
<dbReference type="AlphaFoldDB" id="A0AAU9NGS4"/>
<dbReference type="GO" id="GO:0003777">
    <property type="term" value="F:microtubule motor activity"/>
    <property type="evidence" value="ECO:0007669"/>
    <property type="project" value="InterPro"/>
</dbReference>
<dbReference type="PANTHER" id="PTHR47972">
    <property type="entry name" value="KINESIN-LIKE PROTEIN KLP-3"/>
    <property type="match status" value="1"/>
</dbReference>
<dbReference type="InterPro" id="IPR011254">
    <property type="entry name" value="Prismane-like_sf"/>
</dbReference>
<comment type="similarity">
    <text evidence="4 5">Belongs to the TRAFAC class myosin-kinesin ATPase superfamily. Kinesin family.</text>
</comment>
<accession>A0AAU9NGS4</accession>
<keyword evidence="3 4" id="KW-0505">Motor protein</keyword>
<dbReference type="GO" id="GO:0016491">
    <property type="term" value="F:oxidoreductase activity"/>
    <property type="evidence" value="ECO:0007669"/>
    <property type="project" value="InterPro"/>
</dbReference>
<dbReference type="InterPro" id="IPR001752">
    <property type="entry name" value="Kinesin_motor_dom"/>
</dbReference>
<gene>
    <name evidence="8" type="ORF">LVIROSA_LOCUS23422</name>
</gene>
<dbReference type="InterPro" id="IPR019821">
    <property type="entry name" value="Kinesin_motor_CS"/>
</dbReference>
<dbReference type="PROSITE" id="PS00411">
    <property type="entry name" value="KINESIN_MOTOR_1"/>
    <property type="match status" value="1"/>
</dbReference>
<dbReference type="InterPro" id="IPR036961">
    <property type="entry name" value="Kinesin_motor_dom_sf"/>
</dbReference>
<dbReference type="PROSITE" id="PS50067">
    <property type="entry name" value="KINESIN_MOTOR_2"/>
    <property type="match status" value="1"/>
</dbReference>
<evidence type="ECO:0000256" key="5">
    <source>
        <dbReference type="RuleBase" id="RU000394"/>
    </source>
</evidence>
<keyword evidence="1 4" id="KW-0547">Nucleotide-binding</keyword>
<name>A0AAU9NGS4_9ASTR</name>
<feature type="binding site" evidence="4">
    <location>
        <begin position="144"/>
        <end position="151"/>
    </location>
    <ligand>
        <name>ATP</name>
        <dbReference type="ChEBI" id="CHEBI:30616"/>
    </ligand>
</feature>
<evidence type="ECO:0000256" key="2">
    <source>
        <dbReference type="ARBA" id="ARBA00022840"/>
    </source>
</evidence>
<dbReference type="InterPro" id="IPR027417">
    <property type="entry name" value="P-loop_NTPase"/>
</dbReference>
<evidence type="ECO:0000256" key="3">
    <source>
        <dbReference type="ARBA" id="ARBA00023175"/>
    </source>
</evidence>
<feature type="compositionally biased region" description="Basic and acidic residues" evidence="6">
    <location>
        <begin position="424"/>
        <end position="439"/>
    </location>
</feature>
<feature type="region of interest" description="Disordered" evidence="6">
    <location>
        <begin position="411"/>
        <end position="439"/>
    </location>
</feature>
<evidence type="ECO:0000313" key="9">
    <source>
        <dbReference type="Proteomes" id="UP001157418"/>
    </source>
</evidence>
<dbReference type="SMART" id="SM00129">
    <property type="entry name" value="KISc"/>
    <property type="match status" value="1"/>
</dbReference>
<dbReference type="Pfam" id="PF00225">
    <property type="entry name" value="Kinesin"/>
    <property type="match status" value="1"/>
</dbReference>